<accession>A0A098S3B5</accession>
<dbReference type="STRING" id="1524460.IX84_20380"/>
<dbReference type="EMBL" id="JPOS01000076">
    <property type="protein sequence ID" value="KGE86640.1"/>
    <property type="molecule type" value="Genomic_DNA"/>
</dbReference>
<gene>
    <name evidence="1" type="ORF">IX84_20380</name>
</gene>
<dbReference type="AlphaFoldDB" id="A0A098S3B5"/>
<comment type="caution">
    <text evidence="1">The sequence shown here is derived from an EMBL/GenBank/DDBJ whole genome shotgun (WGS) entry which is preliminary data.</text>
</comment>
<evidence type="ECO:0000313" key="2">
    <source>
        <dbReference type="Proteomes" id="UP000029736"/>
    </source>
</evidence>
<keyword evidence="2" id="KW-1185">Reference proteome</keyword>
<organism evidence="1 2">
    <name type="scientific">Phaeodactylibacter xiamenensis</name>
    <dbReference type="NCBI Taxonomy" id="1524460"/>
    <lineage>
        <taxon>Bacteria</taxon>
        <taxon>Pseudomonadati</taxon>
        <taxon>Bacteroidota</taxon>
        <taxon>Saprospiria</taxon>
        <taxon>Saprospirales</taxon>
        <taxon>Haliscomenobacteraceae</taxon>
        <taxon>Phaeodactylibacter</taxon>
    </lineage>
</organism>
<protein>
    <recommendedName>
        <fullName evidence="3">MalT-like TPR region domain-containing protein</fullName>
    </recommendedName>
</protein>
<evidence type="ECO:0000313" key="1">
    <source>
        <dbReference type="EMBL" id="KGE86640.1"/>
    </source>
</evidence>
<dbReference type="Proteomes" id="UP000029736">
    <property type="component" value="Unassembled WGS sequence"/>
</dbReference>
<evidence type="ECO:0008006" key="3">
    <source>
        <dbReference type="Google" id="ProtNLM"/>
    </source>
</evidence>
<name>A0A098S3B5_9BACT</name>
<sequence length="489" mass="57587">MTRAEKRNFKLYASRYQGDATFVQLFDLLNQMDTYDDKAILDALPISPRNLPNHKRHLYQQLLKSLRLLYIKRDIEIFIHEQIDFARILYSKGMYMQALRTLESVKNKAEAHHQDVLHLEIIEFQKLIEARHITRSRRVANKMEGLLEEASHRSRIAHSSNLFSNFNIQIQGWYIEHGHVKSESEVANVQTFFEAHIPKEHLNGPLTFFEKANLYQGYMWHQYILLNFDDALIYARRWAALFREDPQMQEKDPTLYIRALYYNMVLHYMLDDADALRDCLTGFEAFYHGTAPALDATARSTARVYLHLSRLNHAFVSRQYQDGIQLIPTLKKELRLLEAQTDVHRILLFYYKFAYLHFCDGQYEAALDYLNEIIHLKAGSLREDLLHNTRMLHLLCHYELGNYRLLDYLLRAVQRLFAKATDLSPMLARTLRFLAELSNKPLSEHTAAFRQFHTALQPFLHSPFERKAIHYLDVPAWVEGKVGRRMGNA</sequence>
<reference evidence="1 2" key="1">
    <citation type="journal article" date="2014" name="Int. J. Syst. Evol. Microbiol.">
        <title>Phaeodactylibacter xiamenensis gen. nov., sp. nov., a member of the family Saprospiraceae isolated from the marine alga Phaeodactylum tricornutum.</title>
        <authorList>
            <person name="Chen Z.Jr."/>
            <person name="Lei X."/>
            <person name="Lai Q."/>
            <person name="Li Y."/>
            <person name="Zhang B."/>
            <person name="Zhang J."/>
            <person name="Zhang H."/>
            <person name="Yang L."/>
            <person name="Zheng W."/>
            <person name="Tian Y."/>
            <person name="Yu Z."/>
            <person name="Xu H.Jr."/>
            <person name="Zheng T."/>
        </authorList>
    </citation>
    <scope>NUCLEOTIDE SEQUENCE [LARGE SCALE GENOMIC DNA]</scope>
    <source>
        <strain evidence="1 2">KD52</strain>
    </source>
</reference>
<proteinExistence type="predicted"/>